<keyword evidence="5" id="KW-0862">Zinc</keyword>
<evidence type="ECO:0000256" key="1">
    <source>
        <dbReference type="ARBA" id="ARBA00001947"/>
    </source>
</evidence>
<dbReference type="InterPro" id="IPR051156">
    <property type="entry name" value="Mito/Outer_Membr_Metalloprot"/>
</dbReference>
<dbReference type="PATRIC" id="fig|874156.12.peg.2074"/>
<dbReference type="Proteomes" id="UP000053455">
    <property type="component" value="Unassembled WGS sequence"/>
</dbReference>
<dbReference type="CDD" id="cd07324">
    <property type="entry name" value="M48C_Oma1-like"/>
    <property type="match status" value="1"/>
</dbReference>
<name>A0A0H0XSU2_9SPHN</name>
<dbReference type="PANTHER" id="PTHR22726:SF24">
    <property type="entry name" value="M48 FAMILY METALLOPEPTIDASE"/>
    <property type="match status" value="1"/>
</dbReference>
<comment type="cofactor">
    <cofactor evidence="1">
        <name>Zn(2+)</name>
        <dbReference type="ChEBI" id="CHEBI:29105"/>
    </cofactor>
</comment>
<dbReference type="OrthoDB" id="9810445at2"/>
<dbReference type="InterPro" id="IPR001915">
    <property type="entry name" value="Peptidase_M48"/>
</dbReference>
<dbReference type="PANTHER" id="PTHR22726">
    <property type="entry name" value="METALLOENDOPEPTIDASE OMA1"/>
    <property type="match status" value="1"/>
</dbReference>
<evidence type="ECO:0000256" key="6">
    <source>
        <dbReference type="ARBA" id="ARBA00023049"/>
    </source>
</evidence>
<sequence length="495" mass="52259">MPHPLSRKIKAAAFAGAASLALSACATVPGANVAPGSPITAEEAAQGAQYHPQFVAEFGGEMTGPYASYVQQVGANVAVQSGLANSRDAFDVTLLNSSVNNAFAVPGGYVYATRQLVNLMNNEAELAAVLGHEVGHVAARHSARRQAAAQRNQILGVGGAILSSVLLGGNNPLGQQLSQLSLQGSQLATLSYSRNQELEADQLGIQYLNRAGYDPRAMATLLQSLAAQNQLDAQLQGRDNATIPEWASTHPDPASRVQSAAQLAGNATGVTNRETFLSRIDGMVYGDDPAQGVIEGRQFIHPELRLSFTAPQGFYMVNGTRAVSINGDAGRAQLTTGPYNNDLNSYLRSVFQSIGGDQQQLAPANVQRTTINGLPAAYGTATVNNGQQQVDVTVFAYEFSPNQAFHFQAITPAGQAGTFNSLFNSMRRITASEAGSVIPRRIDIITAARSDTVASLARRMAYTDGQEARFRVLNGLGSGGQIVPGQQYKIVVRAN</sequence>
<reference evidence="9 10" key="1">
    <citation type="submission" date="2015-04" db="EMBL/GenBank/DDBJ databases">
        <title>The draft genome sequence of Erythrobacter marinus HWDM-33.</title>
        <authorList>
            <person name="Zhuang L."/>
            <person name="Liu Y."/>
            <person name="Shao Z."/>
        </authorList>
    </citation>
    <scope>NUCLEOTIDE SEQUENCE [LARGE SCALE GENOMIC DNA]</scope>
    <source>
        <strain evidence="9 10">HWDM-33</strain>
    </source>
</reference>
<dbReference type="Pfam" id="PF01435">
    <property type="entry name" value="Peptidase_M48"/>
    <property type="match status" value="1"/>
</dbReference>
<dbReference type="GO" id="GO:0016020">
    <property type="term" value="C:membrane"/>
    <property type="evidence" value="ECO:0007669"/>
    <property type="project" value="TreeGrafter"/>
</dbReference>
<keyword evidence="6" id="KW-0482">Metalloprotease</keyword>
<evidence type="ECO:0000313" key="10">
    <source>
        <dbReference type="Proteomes" id="UP000053455"/>
    </source>
</evidence>
<feature type="chain" id="PRO_5002589591" evidence="7">
    <location>
        <begin position="27"/>
        <end position="495"/>
    </location>
</feature>
<evidence type="ECO:0000256" key="2">
    <source>
        <dbReference type="ARBA" id="ARBA00022670"/>
    </source>
</evidence>
<evidence type="ECO:0000259" key="8">
    <source>
        <dbReference type="Pfam" id="PF01435"/>
    </source>
</evidence>
<feature type="domain" description="Peptidase M48" evidence="8">
    <location>
        <begin position="68"/>
        <end position="261"/>
    </location>
</feature>
<protein>
    <submittedName>
        <fullName evidence="9">Peptidase M48 Ste24p</fullName>
    </submittedName>
</protein>
<keyword evidence="4" id="KW-0378">Hydrolase</keyword>
<dbReference type="GO" id="GO:0046872">
    <property type="term" value="F:metal ion binding"/>
    <property type="evidence" value="ECO:0007669"/>
    <property type="project" value="UniProtKB-KW"/>
</dbReference>
<dbReference type="GO" id="GO:0004222">
    <property type="term" value="F:metalloendopeptidase activity"/>
    <property type="evidence" value="ECO:0007669"/>
    <property type="project" value="InterPro"/>
</dbReference>
<dbReference type="EMBL" id="LBHU01000003">
    <property type="protein sequence ID" value="KLI63345.1"/>
    <property type="molecule type" value="Genomic_DNA"/>
</dbReference>
<evidence type="ECO:0000256" key="4">
    <source>
        <dbReference type="ARBA" id="ARBA00022801"/>
    </source>
</evidence>
<evidence type="ECO:0000256" key="7">
    <source>
        <dbReference type="SAM" id="SignalP"/>
    </source>
</evidence>
<dbReference type="GO" id="GO:0051603">
    <property type="term" value="P:proteolysis involved in protein catabolic process"/>
    <property type="evidence" value="ECO:0007669"/>
    <property type="project" value="TreeGrafter"/>
</dbReference>
<accession>A0A0H0XSU2</accession>
<keyword evidence="3" id="KW-0479">Metal-binding</keyword>
<proteinExistence type="predicted"/>
<evidence type="ECO:0000313" key="9">
    <source>
        <dbReference type="EMBL" id="KLI63345.1"/>
    </source>
</evidence>
<organism evidence="9 10">
    <name type="scientific">Aurantiacibacter marinus</name>
    <dbReference type="NCBI Taxonomy" id="874156"/>
    <lineage>
        <taxon>Bacteria</taxon>
        <taxon>Pseudomonadati</taxon>
        <taxon>Pseudomonadota</taxon>
        <taxon>Alphaproteobacteria</taxon>
        <taxon>Sphingomonadales</taxon>
        <taxon>Erythrobacteraceae</taxon>
        <taxon>Aurantiacibacter</taxon>
    </lineage>
</organism>
<evidence type="ECO:0000256" key="5">
    <source>
        <dbReference type="ARBA" id="ARBA00022833"/>
    </source>
</evidence>
<keyword evidence="7" id="KW-0732">Signal</keyword>
<dbReference type="Gene3D" id="3.30.2010.10">
    <property type="entry name" value="Metalloproteases ('zincins'), catalytic domain"/>
    <property type="match status" value="1"/>
</dbReference>
<comment type="caution">
    <text evidence="9">The sequence shown here is derived from an EMBL/GenBank/DDBJ whole genome shotgun (WGS) entry which is preliminary data.</text>
</comment>
<evidence type="ECO:0000256" key="3">
    <source>
        <dbReference type="ARBA" id="ARBA00022723"/>
    </source>
</evidence>
<keyword evidence="10" id="KW-1185">Reference proteome</keyword>
<feature type="signal peptide" evidence="7">
    <location>
        <begin position="1"/>
        <end position="26"/>
    </location>
</feature>
<dbReference type="AlphaFoldDB" id="A0A0H0XSU2"/>
<keyword evidence="2" id="KW-0645">Protease</keyword>
<dbReference type="PROSITE" id="PS51257">
    <property type="entry name" value="PROKAR_LIPOPROTEIN"/>
    <property type="match status" value="1"/>
</dbReference>
<gene>
    <name evidence="9" type="ORF">AAV99_10095</name>
</gene>
<dbReference type="STRING" id="874156.GCA_001021555_02420"/>